<keyword evidence="5" id="KW-0686">Riboflavin biosynthesis</keyword>
<dbReference type="UniPathway" id="UPA00275">
    <property type="reaction ID" value="UER00404"/>
</dbReference>
<dbReference type="GO" id="GO:0009231">
    <property type="term" value="P:riboflavin biosynthetic process"/>
    <property type="evidence" value="ECO:0007669"/>
    <property type="project" value="UniProtKB-UniPathway"/>
</dbReference>
<evidence type="ECO:0000256" key="3">
    <source>
        <dbReference type="ARBA" id="ARBA00010443"/>
    </source>
</evidence>
<dbReference type="OrthoDB" id="1733332at2759"/>
<name>A0A7J0E6G7_9ERIC</name>
<dbReference type="InterPro" id="IPR011004">
    <property type="entry name" value="Trimer_LpxA-like_sf"/>
</dbReference>
<dbReference type="HAMAP" id="MF_00178">
    <property type="entry name" value="Lumazine_synth"/>
    <property type="match status" value="1"/>
</dbReference>
<dbReference type="InterPro" id="IPR011831">
    <property type="entry name" value="ADP-Glc_PPase"/>
</dbReference>
<dbReference type="Proteomes" id="UP000585474">
    <property type="component" value="Unassembled WGS sequence"/>
</dbReference>
<dbReference type="EMBL" id="BJWL01000001">
    <property type="protein sequence ID" value="GFY81257.1"/>
    <property type="molecule type" value="Genomic_DNA"/>
</dbReference>
<evidence type="ECO:0000256" key="1">
    <source>
        <dbReference type="ARBA" id="ARBA00004917"/>
    </source>
</evidence>
<evidence type="ECO:0000256" key="7">
    <source>
        <dbReference type="ARBA" id="ARBA00048785"/>
    </source>
</evidence>
<evidence type="ECO:0000256" key="6">
    <source>
        <dbReference type="ARBA" id="ARBA00022679"/>
    </source>
</evidence>
<feature type="domain" description="Nucleotidyl transferase" evidence="11">
    <location>
        <begin position="290"/>
        <end position="510"/>
    </location>
</feature>
<evidence type="ECO:0000256" key="4">
    <source>
        <dbReference type="ARBA" id="ARBA00012664"/>
    </source>
</evidence>
<dbReference type="AlphaFoldDB" id="A0A7J0E6G7"/>
<dbReference type="SUPFAM" id="SSF53448">
    <property type="entry name" value="Nucleotide-diphospho-sugar transferases"/>
    <property type="match status" value="2"/>
</dbReference>
<dbReference type="InterPro" id="IPR036467">
    <property type="entry name" value="LS/RS_sf"/>
</dbReference>
<evidence type="ECO:0000256" key="9">
    <source>
        <dbReference type="ARBA" id="ARBA00072565"/>
    </source>
</evidence>
<dbReference type="GO" id="GO:0009349">
    <property type="term" value="C:riboflavin synthase complex"/>
    <property type="evidence" value="ECO:0007669"/>
    <property type="project" value="InterPro"/>
</dbReference>
<dbReference type="GO" id="GO:0008878">
    <property type="term" value="F:glucose-1-phosphate adenylyltransferase activity"/>
    <property type="evidence" value="ECO:0007669"/>
    <property type="project" value="InterPro"/>
</dbReference>
<dbReference type="Pfam" id="PF25247">
    <property type="entry name" value="LbH_GLGC"/>
    <property type="match status" value="1"/>
</dbReference>
<dbReference type="Gene3D" id="3.90.550.10">
    <property type="entry name" value="Spore Coat Polysaccharide Biosynthesis Protein SpsA, Chain A"/>
    <property type="match status" value="2"/>
</dbReference>
<organism evidence="12 13">
    <name type="scientific">Actinidia rufa</name>
    <dbReference type="NCBI Taxonomy" id="165716"/>
    <lineage>
        <taxon>Eukaryota</taxon>
        <taxon>Viridiplantae</taxon>
        <taxon>Streptophyta</taxon>
        <taxon>Embryophyta</taxon>
        <taxon>Tracheophyta</taxon>
        <taxon>Spermatophyta</taxon>
        <taxon>Magnoliopsida</taxon>
        <taxon>eudicotyledons</taxon>
        <taxon>Gunneridae</taxon>
        <taxon>Pentapetalae</taxon>
        <taxon>asterids</taxon>
        <taxon>Ericales</taxon>
        <taxon>Actinidiaceae</taxon>
        <taxon>Actinidia</taxon>
    </lineage>
</organism>
<evidence type="ECO:0000256" key="2">
    <source>
        <dbReference type="ARBA" id="ARBA00007424"/>
    </source>
</evidence>
<dbReference type="CDD" id="cd09209">
    <property type="entry name" value="Lumazine_synthase-I"/>
    <property type="match status" value="1"/>
</dbReference>
<dbReference type="InterPro" id="IPR029044">
    <property type="entry name" value="Nucleotide-diphossugar_trans"/>
</dbReference>
<dbReference type="GO" id="GO:0000906">
    <property type="term" value="F:6,7-dimethyl-8-ribityllumazine synthase activity"/>
    <property type="evidence" value="ECO:0007669"/>
    <property type="project" value="UniProtKB-EC"/>
</dbReference>
<gene>
    <name evidence="12" type="ORF">Acr_01g0010660</name>
</gene>
<feature type="region of interest" description="Disordered" evidence="10">
    <location>
        <begin position="248"/>
        <end position="269"/>
    </location>
</feature>
<reference evidence="12 13" key="1">
    <citation type="submission" date="2019-07" db="EMBL/GenBank/DDBJ databases">
        <title>De Novo Assembly of kiwifruit Actinidia rufa.</title>
        <authorList>
            <person name="Sugita-Konishi S."/>
            <person name="Sato K."/>
            <person name="Mori E."/>
            <person name="Abe Y."/>
            <person name="Kisaki G."/>
            <person name="Hamano K."/>
            <person name="Suezawa K."/>
            <person name="Otani M."/>
            <person name="Fukuda T."/>
            <person name="Manabe T."/>
            <person name="Gomi K."/>
            <person name="Tabuchi M."/>
            <person name="Akimitsu K."/>
            <person name="Kataoka I."/>
        </authorList>
    </citation>
    <scope>NUCLEOTIDE SEQUENCE [LARGE SCALE GENOMIC DNA]</scope>
    <source>
        <strain evidence="13">cv. Fuchu</strain>
    </source>
</reference>
<dbReference type="Gene3D" id="3.40.50.960">
    <property type="entry name" value="Lumazine/riboflavin synthase"/>
    <property type="match status" value="1"/>
</dbReference>
<protein>
    <recommendedName>
        <fullName evidence="9">6,7-dimethyl-8-ribityllumazine synthase, chloroplastic</fullName>
        <ecNumber evidence="4">2.5.1.78</ecNumber>
    </recommendedName>
</protein>
<comment type="catalytic activity">
    <reaction evidence="7">
        <text>(2S)-2-hydroxy-3-oxobutyl phosphate + 5-amino-6-(D-ribitylamino)uracil = 6,7-dimethyl-8-(1-D-ribityl)lumazine + phosphate + 2 H2O + H(+)</text>
        <dbReference type="Rhea" id="RHEA:26152"/>
        <dbReference type="ChEBI" id="CHEBI:15377"/>
        <dbReference type="ChEBI" id="CHEBI:15378"/>
        <dbReference type="ChEBI" id="CHEBI:15934"/>
        <dbReference type="ChEBI" id="CHEBI:43474"/>
        <dbReference type="ChEBI" id="CHEBI:58201"/>
        <dbReference type="ChEBI" id="CHEBI:58830"/>
        <dbReference type="EC" id="2.5.1.78"/>
    </reaction>
</comment>
<keyword evidence="13" id="KW-1185">Reference proteome</keyword>
<comment type="subunit">
    <text evidence="8">Oligomer forming an icosahedral capsid.</text>
</comment>
<comment type="similarity">
    <text evidence="2">Belongs to the DMRL synthase family.</text>
</comment>
<dbReference type="InterPro" id="IPR005835">
    <property type="entry name" value="NTP_transferase_dom"/>
</dbReference>
<dbReference type="GO" id="GO:0005978">
    <property type="term" value="P:glycogen biosynthetic process"/>
    <property type="evidence" value="ECO:0007669"/>
    <property type="project" value="InterPro"/>
</dbReference>
<dbReference type="NCBIfam" id="TIGR00114">
    <property type="entry name" value="lumazine-synth"/>
    <property type="match status" value="1"/>
</dbReference>
<dbReference type="Gene3D" id="2.160.10.10">
    <property type="entry name" value="Hexapeptide repeat proteins"/>
    <property type="match status" value="1"/>
</dbReference>
<proteinExistence type="inferred from homology"/>
<comment type="caution">
    <text evidence="12">The sequence shown here is derived from an EMBL/GenBank/DDBJ whole genome shotgun (WGS) entry which is preliminary data.</text>
</comment>
<comment type="similarity">
    <text evidence="3">Belongs to the bacterial/plant glucose-1-phosphate adenylyltransferase family.</text>
</comment>
<dbReference type="PANTHER" id="PTHR43523">
    <property type="entry name" value="GLUCOSE-1-PHOSPHATE ADENYLYLTRANSFERASE-RELATED"/>
    <property type="match status" value="1"/>
</dbReference>
<sequence>MAAHAAAAAAAAAAAFGAATTAAKQYVSYYSQNHQKSSCSWLTPPRHESTKTLVSFSSSSSIPGFWPARREDDLFQTRSRIRTDAVRQLTGSLTATDGLRFAIVVARFNEIVTRPLLEGALDTFKKYSVKEEDIDVVWVPGSFEIAGVAERLGKSRKYQAILCIGAVIRGDTTHYDAVANSAASGVLSAGLNSGVPCIFGVLTCDNMDQALNRAGGKSGNKGSEAALTALSLLTSAKLKTKLPIRGLDQKHHRSPPKLPSSVLTGRSMTNSHQPKHPIMLFPPVNESVAAIVFGDGSDSRLYPLTKRRSEGAIPIAANYRLIDAVVSNCINSNINKIYALTQFNSTSLNSHLTRAYSGAGLGKDGFVEGTADAIRRCLWVLEEYPILEFLVLPGHHLYRMDYQKLIDAHRKKKSDVTCAVLTPMIKQDSEYGIFKVNFENKVTEFREKPEKKVVKSISVEGKLNEYAHNNFPGMGIYVINRDVMIKLLTEHFPKANDLRSEIIPGAISLGMKPIELTSLAPRHAPSEQFTSAACPPLDYAPLALSRSNVTIVPQVGNKLSLGTELVMWIRGQSNRFVTKAEFALYDGSTLTGHRERRCHPNARLLRAPHDGQTRRGCPVISRLQPSYIKEGPSIRKTLWLSLSLRRITFCDHRAKVLRGEKLVGLARIEFTLLAWRFFFGTELSGGEGAWRAYSYGAGLSGLEVIFGDGGLPPRLRPKVLRSLRRIKVLAYHFDGYWEDMRSIEAFYQANMESTKKTNVGYNFYDKDSPLYTLPRYLPPSLVTGAVITDSVIGDGCILNNCNIKGTVIGLRTRVGDGAVIEDSVLMGSDIYQTNGIEGKGIGIPIGIGECSHIKKAIVDKNARIGKNVMIINKDKVQEANMEAYGYTIKEGIVIILRKAVIPDGSIL</sequence>
<keyword evidence="6" id="KW-0808">Transferase</keyword>
<dbReference type="Pfam" id="PF00483">
    <property type="entry name" value="NTP_transferase"/>
    <property type="match status" value="1"/>
</dbReference>
<dbReference type="SUPFAM" id="SSF52121">
    <property type="entry name" value="Lumazine synthase"/>
    <property type="match status" value="1"/>
</dbReference>
<evidence type="ECO:0000256" key="10">
    <source>
        <dbReference type="SAM" id="MobiDB-lite"/>
    </source>
</evidence>
<dbReference type="Pfam" id="PF00885">
    <property type="entry name" value="DMRL_synthase"/>
    <property type="match status" value="1"/>
</dbReference>
<evidence type="ECO:0000256" key="5">
    <source>
        <dbReference type="ARBA" id="ARBA00022619"/>
    </source>
</evidence>
<evidence type="ECO:0000256" key="8">
    <source>
        <dbReference type="ARBA" id="ARBA00063688"/>
    </source>
</evidence>
<evidence type="ECO:0000313" key="13">
    <source>
        <dbReference type="Proteomes" id="UP000585474"/>
    </source>
</evidence>
<dbReference type="InterPro" id="IPR002180">
    <property type="entry name" value="LS/RS"/>
</dbReference>
<dbReference type="InterPro" id="IPR034964">
    <property type="entry name" value="LS"/>
</dbReference>
<comment type="pathway">
    <text evidence="1">Cofactor biosynthesis; riboflavin biosynthesis; riboflavin from 2-hydroxy-3-oxobutyl phosphate and 5-amino-6-(D-ribitylamino)uracil: step 1/2.</text>
</comment>
<accession>A0A7J0E6G7</accession>
<dbReference type="CDD" id="cd04651">
    <property type="entry name" value="LbH_G1P_AT_C"/>
    <property type="match status" value="1"/>
</dbReference>
<dbReference type="FunFam" id="3.40.50.960:FF:000001">
    <property type="entry name" value="6,7-dimethyl-8-ribityllumazine synthase"/>
    <property type="match status" value="1"/>
</dbReference>
<dbReference type="SUPFAM" id="SSF51161">
    <property type="entry name" value="Trimeric LpxA-like enzymes"/>
    <property type="match status" value="1"/>
</dbReference>
<dbReference type="EC" id="2.5.1.78" evidence="4"/>
<evidence type="ECO:0000259" key="11">
    <source>
        <dbReference type="Pfam" id="PF00483"/>
    </source>
</evidence>
<evidence type="ECO:0000313" key="12">
    <source>
        <dbReference type="EMBL" id="GFY81257.1"/>
    </source>
</evidence>
<dbReference type="PANTHER" id="PTHR43523:SF17">
    <property type="entry name" value="INACTIVE GLUCOSE-1-PHOSPHATE ADENYLYLTRANSFERASE SMALL SUBUNIT 2, CHLOROPLASTIC"/>
    <property type="match status" value="1"/>
</dbReference>